<proteinExistence type="predicted"/>
<reference evidence="1" key="1">
    <citation type="submission" date="2022-03" db="EMBL/GenBank/DDBJ databases">
        <authorList>
            <person name="Martin H S."/>
        </authorList>
    </citation>
    <scope>NUCLEOTIDE SEQUENCE</scope>
</reference>
<accession>A0ABN8IY49</accession>
<feature type="non-terminal residue" evidence="1">
    <location>
        <position position="71"/>
    </location>
</feature>
<evidence type="ECO:0000313" key="2">
    <source>
        <dbReference type="Proteomes" id="UP000837857"/>
    </source>
</evidence>
<dbReference type="Proteomes" id="UP000837857">
    <property type="component" value="Chromosome 5"/>
</dbReference>
<protein>
    <submittedName>
        <fullName evidence="1">Uncharacterized protein</fullName>
    </submittedName>
</protein>
<sequence length="71" mass="8181">MGCDSALSGIVLLKAPRQKTAQPQETRIPAFASSRPICIDLKQPQPNFFRQHWTKECRLPLCKNHMWEEMA</sequence>
<keyword evidence="2" id="KW-1185">Reference proteome</keyword>
<evidence type="ECO:0000313" key="1">
    <source>
        <dbReference type="EMBL" id="CAH2068257.1"/>
    </source>
</evidence>
<name>A0ABN8IY49_9NEOP</name>
<dbReference type="EMBL" id="OW152817">
    <property type="protein sequence ID" value="CAH2068257.1"/>
    <property type="molecule type" value="Genomic_DNA"/>
</dbReference>
<organism evidence="1 2">
    <name type="scientific">Iphiclides podalirius</name>
    <name type="common">scarce swallowtail</name>
    <dbReference type="NCBI Taxonomy" id="110791"/>
    <lineage>
        <taxon>Eukaryota</taxon>
        <taxon>Metazoa</taxon>
        <taxon>Ecdysozoa</taxon>
        <taxon>Arthropoda</taxon>
        <taxon>Hexapoda</taxon>
        <taxon>Insecta</taxon>
        <taxon>Pterygota</taxon>
        <taxon>Neoptera</taxon>
        <taxon>Endopterygota</taxon>
        <taxon>Lepidoptera</taxon>
        <taxon>Glossata</taxon>
        <taxon>Ditrysia</taxon>
        <taxon>Papilionoidea</taxon>
        <taxon>Papilionidae</taxon>
        <taxon>Papilioninae</taxon>
        <taxon>Iphiclides</taxon>
    </lineage>
</organism>
<gene>
    <name evidence="1" type="ORF">IPOD504_LOCUS14166</name>
</gene>